<name>A0A8E2ER87_9PEZI</name>
<evidence type="ECO:0000313" key="2">
    <source>
        <dbReference type="Proteomes" id="UP000250140"/>
    </source>
</evidence>
<protein>
    <submittedName>
        <fullName evidence="1">Uncharacterized protein</fullName>
    </submittedName>
</protein>
<keyword evidence="2" id="KW-1185">Reference proteome</keyword>
<sequence>YTTSICVYNLFFHPLSKFLGPKLWVVTRLPFIRSLWKGNLVHDIQKNHQKYGEIVRVALNEVSFAKAEAMQEI</sequence>
<dbReference type="GO" id="GO:0020037">
    <property type="term" value="F:heme binding"/>
    <property type="evidence" value="ECO:0007669"/>
    <property type="project" value="InterPro"/>
</dbReference>
<dbReference type="GO" id="GO:0004497">
    <property type="term" value="F:monooxygenase activity"/>
    <property type="evidence" value="ECO:0007669"/>
    <property type="project" value="InterPro"/>
</dbReference>
<evidence type="ECO:0000313" key="1">
    <source>
        <dbReference type="EMBL" id="OCL03370.1"/>
    </source>
</evidence>
<feature type="non-terminal residue" evidence="1">
    <location>
        <position position="1"/>
    </location>
</feature>
<gene>
    <name evidence="1" type="ORF">AOQ84DRAFT_276125</name>
</gene>
<dbReference type="Proteomes" id="UP000250140">
    <property type="component" value="Unassembled WGS sequence"/>
</dbReference>
<accession>A0A8E2ER87</accession>
<proteinExistence type="predicted"/>
<dbReference type="EMBL" id="KV750754">
    <property type="protein sequence ID" value="OCL03370.1"/>
    <property type="molecule type" value="Genomic_DNA"/>
</dbReference>
<dbReference type="GO" id="GO:0016705">
    <property type="term" value="F:oxidoreductase activity, acting on paired donors, with incorporation or reduction of molecular oxygen"/>
    <property type="evidence" value="ECO:0007669"/>
    <property type="project" value="InterPro"/>
</dbReference>
<dbReference type="InterPro" id="IPR036396">
    <property type="entry name" value="Cyt_P450_sf"/>
</dbReference>
<organism evidence="1 2">
    <name type="scientific">Glonium stellatum</name>
    <dbReference type="NCBI Taxonomy" id="574774"/>
    <lineage>
        <taxon>Eukaryota</taxon>
        <taxon>Fungi</taxon>
        <taxon>Dikarya</taxon>
        <taxon>Ascomycota</taxon>
        <taxon>Pezizomycotina</taxon>
        <taxon>Dothideomycetes</taxon>
        <taxon>Pleosporomycetidae</taxon>
        <taxon>Gloniales</taxon>
        <taxon>Gloniaceae</taxon>
        <taxon>Glonium</taxon>
    </lineage>
</organism>
<feature type="non-terminal residue" evidence="1">
    <location>
        <position position="73"/>
    </location>
</feature>
<dbReference type="SUPFAM" id="SSF48264">
    <property type="entry name" value="Cytochrome P450"/>
    <property type="match status" value="1"/>
</dbReference>
<dbReference type="AlphaFoldDB" id="A0A8E2ER87"/>
<dbReference type="GO" id="GO:0005506">
    <property type="term" value="F:iron ion binding"/>
    <property type="evidence" value="ECO:0007669"/>
    <property type="project" value="InterPro"/>
</dbReference>
<reference evidence="1 2" key="1">
    <citation type="journal article" date="2016" name="Nat. Commun.">
        <title>Ectomycorrhizal ecology is imprinted in the genome of the dominant symbiotic fungus Cenococcum geophilum.</title>
        <authorList>
            <consortium name="DOE Joint Genome Institute"/>
            <person name="Peter M."/>
            <person name="Kohler A."/>
            <person name="Ohm R.A."/>
            <person name="Kuo A."/>
            <person name="Krutzmann J."/>
            <person name="Morin E."/>
            <person name="Arend M."/>
            <person name="Barry K.W."/>
            <person name="Binder M."/>
            <person name="Choi C."/>
            <person name="Clum A."/>
            <person name="Copeland A."/>
            <person name="Grisel N."/>
            <person name="Haridas S."/>
            <person name="Kipfer T."/>
            <person name="LaButti K."/>
            <person name="Lindquist E."/>
            <person name="Lipzen A."/>
            <person name="Maire R."/>
            <person name="Meier B."/>
            <person name="Mihaltcheva S."/>
            <person name="Molinier V."/>
            <person name="Murat C."/>
            <person name="Poggeler S."/>
            <person name="Quandt C.A."/>
            <person name="Sperisen C."/>
            <person name="Tritt A."/>
            <person name="Tisserant E."/>
            <person name="Crous P.W."/>
            <person name="Henrissat B."/>
            <person name="Nehls U."/>
            <person name="Egli S."/>
            <person name="Spatafora J.W."/>
            <person name="Grigoriev I.V."/>
            <person name="Martin F.M."/>
        </authorList>
    </citation>
    <scope>NUCLEOTIDE SEQUENCE [LARGE SCALE GENOMIC DNA]</scope>
    <source>
        <strain evidence="1 2">CBS 207.34</strain>
    </source>
</reference>
<dbReference type="OrthoDB" id="3796526at2759"/>